<feature type="region of interest" description="Disordered" evidence="3">
    <location>
        <begin position="1"/>
        <end position="56"/>
    </location>
</feature>
<dbReference type="GO" id="GO:0047617">
    <property type="term" value="F:fatty acyl-CoA hydrolase activity"/>
    <property type="evidence" value="ECO:0007669"/>
    <property type="project" value="InterPro"/>
</dbReference>
<dbReference type="InterPro" id="IPR029069">
    <property type="entry name" value="HotDog_dom_sf"/>
</dbReference>
<dbReference type="PANTHER" id="PTHR21660:SF1">
    <property type="entry name" value="ACYL-COENZYME A THIOESTERASE 13"/>
    <property type="match status" value="1"/>
</dbReference>
<feature type="compositionally biased region" description="Basic residues" evidence="3">
    <location>
        <begin position="23"/>
        <end position="36"/>
    </location>
</feature>
<protein>
    <submittedName>
        <fullName evidence="5">PaaI family thioesterase</fullName>
    </submittedName>
</protein>
<name>A0A7W4P3E0_9PROT</name>
<evidence type="ECO:0000256" key="2">
    <source>
        <dbReference type="ARBA" id="ARBA00022801"/>
    </source>
</evidence>
<sequence length="210" mass="22116">MRHEPEIPPGDRPHDRPHDHPHGRPCTHPPSRRRGRTVTPDPVQDPPPPPGFVPLPDLAPGGFDALSGGFLVAVEGGQLVGGFRVTPSCCNRAGFCHGGKLASVCDTYLAMAALFREDLQTGFLPTVSLSLDFMAAVPCGVWVELRAETLRITRSLVFVQGLATVDGTPAARADAIYHRLPPGDAHGADIGALLRGLLGHAIAARGGMAP</sequence>
<dbReference type="AlphaFoldDB" id="A0A7W4P3E0"/>
<accession>A0A7W4P3E0</accession>
<dbReference type="EMBL" id="JABEQH010000010">
    <property type="protein sequence ID" value="MBB2176066.1"/>
    <property type="molecule type" value="Genomic_DNA"/>
</dbReference>
<gene>
    <name evidence="5" type="ORF">HLH21_08995</name>
</gene>
<dbReference type="SUPFAM" id="SSF54637">
    <property type="entry name" value="Thioesterase/thiol ester dehydrase-isomerase"/>
    <property type="match status" value="1"/>
</dbReference>
<comment type="caution">
    <text evidence="5">The sequence shown here is derived from an EMBL/GenBank/DDBJ whole genome shotgun (WGS) entry which is preliminary data.</text>
</comment>
<evidence type="ECO:0000313" key="5">
    <source>
        <dbReference type="EMBL" id="MBB2176066.1"/>
    </source>
</evidence>
<dbReference type="InterPro" id="IPR006683">
    <property type="entry name" value="Thioestr_dom"/>
</dbReference>
<keyword evidence="2" id="KW-0378">Hydrolase</keyword>
<evidence type="ECO:0000259" key="4">
    <source>
        <dbReference type="Pfam" id="PF03061"/>
    </source>
</evidence>
<dbReference type="Proteomes" id="UP000561066">
    <property type="component" value="Unassembled WGS sequence"/>
</dbReference>
<proteinExistence type="inferred from homology"/>
<dbReference type="Gene3D" id="3.10.129.10">
    <property type="entry name" value="Hotdog Thioesterase"/>
    <property type="match status" value="1"/>
</dbReference>
<feature type="compositionally biased region" description="Basic and acidic residues" evidence="3">
    <location>
        <begin position="1"/>
        <end position="22"/>
    </location>
</feature>
<reference evidence="5 6" key="1">
    <citation type="submission" date="2020-04" db="EMBL/GenBank/DDBJ databases">
        <title>Description of novel Gluconacetobacter.</title>
        <authorList>
            <person name="Sombolestani A."/>
        </authorList>
    </citation>
    <scope>NUCLEOTIDE SEQUENCE [LARGE SCALE GENOMIC DNA]</scope>
    <source>
        <strain evidence="5 6">LMG 21312</strain>
    </source>
</reference>
<feature type="compositionally biased region" description="Pro residues" evidence="3">
    <location>
        <begin position="43"/>
        <end position="53"/>
    </location>
</feature>
<dbReference type="InterPro" id="IPR039298">
    <property type="entry name" value="ACOT13"/>
</dbReference>
<comment type="similarity">
    <text evidence="1">Belongs to the thioesterase PaaI family.</text>
</comment>
<organism evidence="5 6">
    <name type="scientific">Gluconacetobacter johannae</name>
    <dbReference type="NCBI Taxonomy" id="112140"/>
    <lineage>
        <taxon>Bacteria</taxon>
        <taxon>Pseudomonadati</taxon>
        <taxon>Pseudomonadota</taxon>
        <taxon>Alphaproteobacteria</taxon>
        <taxon>Acetobacterales</taxon>
        <taxon>Acetobacteraceae</taxon>
        <taxon>Gluconacetobacter</taxon>
    </lineage>
</organism>
<evidence type="ECO:0000256" key="3">
    <source>
        <dbReference type="SAM" id="MobiDB-lite"/>
    </source>
</evidence>
<dbReference type="PANTHER" id="PTHR21660">
    <property type="entry name" value="THIOESTERASE SUPERFAMILY MEMBER-RELATED"/>
    <property type="match status" value="1"/>
</dbReference>
<evidence type="ECO:0000313" key="6">
    <source>
        <dbReference type="Proteomes" id="UP000561066"/>
    </source>
</evidence>
<evidence type="ECO:0000256" key="1">
    <source>
        <dbReference type="ARBA" id="ARBA00008324"/>
    </source>
</evidence>
<dbReference type="CDD" id="cd03443">
    <property type="entry name" value="PaaI_thioesterase"/>
    <property type="match status" value="1"/>
</dbReference>
<dbReference type="Pfam" id="PF03061">
    <property type="entry name" value="4HBT"/>
    <property type="match status" value="1"/>
</dbReference>
<feature type="domain" description="Thioesterase" evidence="4">
    <location>
        <begin position="94"/>
        <end position="161"/>
    </location>
</feature>
<keyword evidence="6" id="KW-1185">Reference proteome</keyword>